<evidence type="ECO:0000313" key="2">
    <source>
        <dbReference type="Proteomes" id="UP000250123"/>
    </source>
</evidence>
<dbReference type="EMBL" id="LS483452">
    <property type="protein sequence ID" value="SQH78310.1"/>
    <property type="molecule type" value="Genomic_DNA"/>
</dbReference>
<proteinExistence type="predicted"/>
<evidence type="ECO:0000313" key="1">
    <source>
        <dbReference type="EMBL" id="SQH78310.1"/>
    </source>
</evidence>
<accession>A0A330MBB5</accession>
<reference evidence="2" key="1">
    <citation type="submission" date="2018-06" db="EMBL/GenBank/DDBJ databases">
        <authorList>
            <person name="Cea G.-C."/>
            <person name="William W."/>
        </authorList>
    </citation>
    <scope>NUCLEOTIDE SEQUENCE [LARGE SCALE GENOMIC DNA]</scope>
    <source>
        <strain evidence="2">DB21MT-2</strain>
    </source>
</reference>
<dbReference type="AlphaFoldDB" id="A0A330MBB5"/>
<dbReference type="KEGG" id="sbk:SHEWBE_4350"/>
<dbReference type="Proteomes" id="UP000250123">
    <property type="component" value="Chromosome SHEWBE"/>
</dbReference>
<organism evidence="1 2">
    <name type="scientific">Shewanella benthica</name>
    <dbReference type="NCBI Taxonomy" id="43661"/>
    <lineage>
        <taxon>Bacteria</taxon>
        <taxon>Pseudomonadati</taxon>
        <taxon>Pseudomonadota</taxon>
        <taxon>Gammaproteobacteria</taxon>
        <taxon>Alteromonadales</taxon>
        <taxon>Shewanellaceae</taxon>
        <taxon>Shewanella</taxon>
    </lineage>
</organism>
<protein>
    <submittedName>
        <fullName evidence="1">Uncharacterized protein</fullName>
    </submittedName>
</protein>
<gene>
    <name evidence="1" type="ORF">SHEWBE_4350</name>
</gene>
<name>A0A330MBB5_9GAMM</name>
<sequence length="54" mass="5716">MTVSSPKPIPAAICLSLIEGKRADESGIPYYQPSRAIYAQCMLGTTSSHSSRSG</sequence>